<dbReference type="Proteomes" id="UP000257109">
    <property type="component" value="Unassembled WGS sequence"/>
</dbReference>
<dbReference type="Pfam" id="PF11947">
    <property type="entry name" value="DUF3464"/>
    <property type="match status" value="1"/>
</dbReference>
<feature type="non-terminal residue" evidence="3">
    <location>
        <position position="1"/>
    </location>
</feature>
<feature type="transmembrane region" description="Helical" evidence="2">
    <location>
        <begin position="117"/>
        <end position="140"/>
    </location>
</feature>
<keyword evidence="2" id="KW-0472">Membrane</keyword>
<dbReference type="EMBL" id="QJKJ01005502">
    <property type="protein sequence ID" value="RDX90066.1"/>
    <property type="molecule type" value="Genomic_DNA"/>
</dbReference>
<dbReference type="OrthoDB" id="678088at2759"/>
<reference evidence="3" key="1">
    <citation type="submission" date="2018-05" db="EMBL/GenBank/DDBJ databases">
        <title>Draft genome of Mucuna pruriens seed.</title>
        <authorList>
            <person name="Nnadi N.E."/>
            <person name="Vos R."/>
            <person name="Hasami M.H."/>
            <person name="Devisetty U.K."/>
            <person name="Aguiy J.C."/>
        </authorList>
    </citation>
    <scope>NUCLEOTIDE SEQUENCE [LARGE SCALE GENOMIC DNA]</scope>
    <source>
        <strain evidence="3">JCA_2017</strain>
    </source>
</reference>
<dbReference type="PANTHER" id="PTHR34575">
    <property type="entry name" value="PROTEIN PAM68, CHLOROPLASTIC"/>
    <property type="match status" value="1"/>
</dbReference>
<sequence length="173" mass="19351">MKTLICAPNAALNLSKRCPRKTNFPHYYPAQNLNHPFSTLTPRASAKGFSTEPSTVKSDEKKPTRGKSNDDDELSTEVMYRVIRRILFSVGVPMGLGLGFLYLFGELKEKHVWDAPLWLPFLTTFLTFGASTVGIAYGALSTSLDAEKEGSFLGLEQIQKNWVETWKEEEDAS</sequence>
<comment type="caution">
    <text evidence="3">The sequence shown here is derived from an EMBL/GenBank/DDBJ whole genome shotgun (WGS) entry which is preliminary data.</text>
</comment>
<feature type="transmembrane region" description="Helical" evidence="2">
    <location>
        <begin position="86"/>
        <end position="105"/>
    </location>
</feature>
<evidence type="ECO:0000313" key="4">
    <source>
        <dbReference type="Proteomes" id="UP000257109"/>
    </source>
</evidence>
<evidence type="ECO:0000256" key="2">
    <source>
        <dbReference type="SAM" id="Phobius"/>
    </source>
</evidence>
<keyword evidence="2" id="KW-1133">Transmembrane helix</keyword>
<dbReference type="InterPro" id="IPR021855">
    <property type="entry name" value="PAM68-like"/>
</dbReference>
<feature type="region of interest" description="Disordered" evidence="1">
    <location>
        <begin position="44"/>
        <end position="72"/>
    </location>
</feature>
<gene>
    <name evidence="3" type="ORF">CR513_28104</name>
</gene>
<keyword evidence="4" id="KW-1185">Reference proteome</keyword>
<accession>A0A371GHQ7</accession>
<evidence type="ECO:0008006" key="5">
    <source>
        <dbReference type="Google" id="ProtNLM"/>
    </source>
</evidence>
<keyword evidence="2" id="KW-0812">Transmembrane</keyword>
<name>A0A371GHQ7_MUCPR</name>
<dbReference type="AlphaFoldDB" id="A0A371GHQ7"/>
<dbReference type="PANTHER" id="PTHR34575:SF6">
    <property type="entry name" value="EXPRESSED PROTEIN"/>
    <property type="match status" value="1"/>
</dbReference>
<dbReference type="STRING" id="157652.A0A371GHQ7"/>
<evidence type="ECO:0000313" key="3">
    <source>
        <dbReference type="EMBL" id="RDX90066.1"/>
    </source>
</evidence>
<organism evidence="3 4">
    <name type="scientific">Mucuna pruriens</name>
    <name type="common">Velvet bean</name>
    <name type="synonym">Dolichos pruriens</name>
    <dbReference type="NCBI Taxonomy" id="157652"/>
    <lineage>
        <taxon>Eukaryota</taxon>
        <taxon>Viridiplantae</taxon>
        <taxon>Streptophyta</taxon>
        <taxon>Embryophyta</taxon>
        <taxon>Tracheophyta</taxon>
        <taxon>Spermatophyta</taxon>
        <taxon>Magnoliopsida</taxon>
        <taxon>eudicotyledons</taxon>
        <taxon>Gunneridae</taxon>
        <taxon>Pentapetalae</taxon>
        <taxon>rosids</taxon>
        <taxon>fabids</taxon>
        <taxon>Fabales</taxon>
        <taxon>Fabaceae</taxon>
        <taxon>Papilionoideae</taxon>
        <taxon>50 kb inversion clade</taxon>
        <taxon>NPAAA clade</taxon>
        <taxon>indigoferoid/millettioid clade</taxon>
        <taxon>Phaseoleae</taxon>
        <taxon>Mucuna</taxon>
    </lineage>
</organism>
<evidence type="ECO:0000256" key="1">
    <source>
        <dbReference type="SAM" id="MobiDB-lite"/>
    </source>
</evidence>
<protein>
    <recommendedName>
        <fullName evidence="5">Protein PAM68, chloroplastic</fullName>
    </recommendedName>
</protein>
<feature type="compositionally biased region" description="Basic and acidic residues" evidence="1">
    <location>
        <begin position="57"/>
        <end position="69"/>
    </location>
</feature>
<proteinExistence type="predicted"/>